<sequence>MKASVIIPAYNAERSIGACLASLQEQSFKDFETIVVDDGSKDRTAEVVKSFKGVKLFVQANTGPAAARNLGAEKSSGKIIIFLDSDCVTTMDWLKEMLAPFAESEVAGVQGRYKTEQNKIVARFVQLEIEERYEKMARHKYIDFIGSYAAAYRKNVFDKMNGFDTSFPMASGEDTDLSFRISKAGYKMVFNQKAIVFHTHPESLAKYLKVKFFRALWRMKIYKKHKRKMIKDAYTSQTIKLQALLFYLIFGALLLVPFFSEALYYTGILFGLLVLTTLPFSLWALTKDFAVGLVSPVIIVLRTAMFGFGMMGSILNHLRRLI</sequence>
<feature type="transmembrane region" description="Helical" evidence="1">
    <location>
        <begin position="263"/>
        <end position="283"/>
    </location>
</feature>
<dbReference type="PANTHER" id="PTHR43685">
    <property type="entry name" value="GLYCOSYLTRANSFERASE"/>
    <property type="match status" value="1"/>
</dbReference>
<feature type="domain" description="Glycosyltransferase 2-like" evidence="2">
    <location>
        <begin position="4"/>
        <end position="159"/>
    </location>
</feature>
<dbReference type="PANTHER" id="PTHR43685:SF3">
    <property type="entry name" value="SLR2126 PROTEIN"/>
    <property type="match status" value="1"/>
</dbReference>
<evidence type="ECO:0000313" key="4">
    <source>
        <dbReference type="Proteomes" id="UP000226592"/>
    </source>
</evidence>
<gene>
    <name evidence="3" type="ORF">CL943_00490</name>
</gene>
<keyword evidence="1" id="KW-1133">Transmembrane helix</keyword>
<keyword evidence="1" id="KW-0812">Transmembrane</keyword>
<protein>
    <submittedName>
        <fullName evidence="3">Glycosyl transferase family 2</fullName>
    </submittedName>
</protein>
<dbReference type="InterPro" id="IPR050834">
    <property type="entry name" value="Glycosyltransf_2"/>
</dbReference>
<dbReference type="Gene3D" id="3.90.550.10">
    <property type="entry name" value="Spore Coat Polysaccharide Biosynthesis Protein SpsA, Chain A"/>
    <property type="match status" value="1"/>
</dbReference>
<dbReference type="Proteomes" id="UP000226592">
    <property type="component" value="Unassembled WGS sequence"/>
</dbReference>
<proteinExistence type="predicted"/>
<evidence type="ECO:0000313" key="3">
    <source>
        <dbReference type="EMBL" id="MAG21769.1"/>
    </source>
</evidence>
<dbReference type="InterPro" id="IPR029044">
    <property type="entry name" value="Nucleotide-diphossugar_trans"/>
</dbReference>
<comment type="caution">
    <text evidence="3">The sequence shown here is derived from an EMBL/GenBank/DDBJ whole genome shotgun (WGS) entry which is preliminary data.</text>
</comment>
<dbReference type="GO" id="GO:0016740">
    <property type="term" value="F:transferase activity"/>
    <property type="evidence" value="ECO:0007669"/>
    <property type="project" value="UniProtKB-KW"/>
</dbReference>
<name>A0A2D6M045_9ARCH</name>
<reference evidence="4" key="1">
    <citation type="submission" date="2017-09" db="EMBL/GenBank/DDBJ databases">
        <title>The Reconstruction of 2,631 Draft Metagenome-Assembled Genomes from the Global Oceans.</title>
        <authorList>
            <person name="Tully B.J."/>
            <person name="Graham E.D."/>
            <person name="Heidelberg J.F."/>
        </authorList>
    </citation>
    <scope>NUCLEOTIDE SEQUENCE [LARGE SCALE GENOMIC DNA]</scope>
</reference>
<accession>A0A2D6M045</accession>
<feature type="transmembrane region" description="Helical" evidence="1">
    <location>
        <begin position="239"/>
        <end position="256"/>
    </location>
</feature>
<evidence type="ECO:0000259" key="2">
    <source>
        <dbReference type="Pfam" id="PF00535"/>
    </source>
</evidence>
<organism evidence="3 4">
    <name type="scientific">Candidatus Iainarchaeum sp</name>
    <dbReference type="NCBI Taxonomy" id="3101447"/>
    <lineage>
        <taxon>Archaea</taxon>
        <taxon>Candidatus Iainarchaeota</taxon>
        <taxon>Candidatus Iainarchaeia</taxon>
        <taxon>Candidatus Iainarchaeales</taxon>
        <taxon>Candidatus Iainarchaeaceae</taxon>
        <taxon>Candidatus Iainarchaeum</taxon>
    </lineage>
</organism>
<dbReference type="AlphaFoldDB" id="A0A2D6M045"/>
<dbReference type="InterPro" id="IPR001173">
    <property type="entry name" value="Glyco_trans_2-like"/>
</dbReference>
<keyword evidence="1" id="KW-0472">Membrane</keyword>
<dbReference type="Pfam" id="PF00535">
    <property type="entry name" value="Glycos_transf_2"/>
    <property type="match status" value="1"/>
</dbReference>
<dbReference type="EMBL" id="NZBU01000002">
    <property type="protein sequence ID" value="MAG21769.1"/>
    <property type="molecule type" value="Genomic_DNA"/>
</dbReference>
<keyword evidence="3" id="KW-0808">Transferase</keyword>
<evidence type="ECO:0000256" key="1">
    <source>
        <dbReference type="SAM" id="Phobius"/>
    </source>
</evidence>
<dbReference type="SUPFAM" id="SSF53448">
    <property type="entry name" value="Nucleotide-diphospho-sugar transferases"/>
    <property type="match status" value="1"/>
</dbReference>
<feature type="transmembrane region" description="Helical" evidence="1">
    <location>
        <begin position="289"/>
        <end position="315"/>
    </location>
</feature>